<dbReference type="SUPFAM" id="SSF54909">
    <property type="entry name" value="Dimeric alpha+beta barrel"/>
    <property type="match status" value="1"/>
</dbReference>
<dbReference type="Pfam" id="PF03795">
    <property type="entry name" value="YCII"/>
    <property type="match status" value="1"/>
</dbReference>
<comment type="caution">
    <text evidence="3">The sequence shown here is derived from an EMBL/GenBank/DDBJ whole genome shotgun (WGS) entry which is preliminary data.</text>
</comment>
<proteinExistence type="inferred from homology"/>
<dbReference type="InterPro" id="IPR005545">
    <property type="entry name" value="YCII"/>
</dbReference>
<evidence type="ECO:0000313" key="4">
    <source>
        <dbReference type="Proteomes" id="UP001589894"/>
    </source>
</evidence>
<evidence type="ECO:0000259" key="2">
    <source>
        <dbReference type="Pfam" id="PF03795"/>
    </source>
</evidence>
<dbReference type="Proteomes" id="UP001589894">
    <property type="component" value="Unassembled WGS sequence"/>
</dbReference>
<accession>A0ABV6NTW8</accession>
<evidence type="ECO:0000256" key="1">
    <source>
        <dbReference type="ARBA" id="ARBA00007689"/>
    </source>
</evidence>
<dbReference type="EMBL" id="JBHLUE010000004">
    <property type="protein sequence ID" value="MFC0564226.1"/>
    <property type="molecule type" value="Genomic_DNA"/>
</dbReference>
<evidence type="ECO:0000313" key="3">
    <source>
        <dbReference type="EMBL" id="MFC0564226.1"/>
    </source>
</evidence>
<keyword evidence="4" id="KW-1185">Reference proteome</keyword>
<sequence length="125" mass="14126">MRYMLMHKVDEQDPRSHNPSPEFIQKMGGFIQEAAQAGVLLVGEGLRPTTDGTSRIRVENGKKTVTDGPFIETKELIAGFAILQVRSQEEAMEWGRRFVDLFDGELDYLEVDIRPVSEFEPEPAS</sequence>
<protein>
    <submittedName>
        <fullName evidence="3">YciI family protein</fullName>
    </submittedName>
</protein>
<name>A0ABV6NTW8_9ACTN</name>
<reference evidence="3 4" key="1">
    <citation type="submission" date="2024-09" db="EMBL/GenBank/DDBJ databases">
        <authorList>
            <person name="Sun Q."/>
            <person name="Mori K."/>
        </authorList>
    </citation>
    <scope>NUCLEOTIDE SEQUENCE [LARGE SCALE GENOMIC DNA]</scope>
    <source>
        <strain evidence="3 4">TBRC 2205</strain>
    </source>
</reference>
<dbReference type="PANTHER" id="PTHR35174">
    <property type="entry name" value="BLL7171 PROTEIN-RELATED"/>
    <property type="match status" value="1"/>
</dbReference>
<feature type="domain" description="YCII-related" evidence="2">
    <location>
        <begin position="1"/>
        <end position="97"/>
    </location>
</feature>
<organism evidence="3 4">
    <name type="scientific">Plantactinospora siamensis</name>
    <dbReference type="NCBI Taxonomy" id="555372"/>
    <lineage>
        <taxon>Bacteria</taxon>
        <taxon>Bacillati</taxon>
        <taxon>Actinomycetota</taxon>
        <taxon>Actinomycetes</taxon>
        <taxon>Micromonosporales</taxon>
        <taxon>Micromonosporaceae</taxon>
        <taxon>Plantactinospora</taxon>
    </lineage>
</organism>
<dbReference type="RefSeq" id="WP_377337170.1">
    <property type="nucleotide sequence ID" value="NZ_JBHLUE010000004.1"/>
</dbReference>
<comment type="similarity">
    <text evidence="1">Belongs to the YciI family.</text>
</comment>
<gene>
    <name evidence="3" type="ORF">ACFFHU_08610</name>
</gene>
<dbReference type="InterPro" id="IPR011008">
    <property type="entry name" value="Dimeric_a/b-barrel"/>
</dbReference>
<dbReference type="Gene3D" id="3.30.70.1060">
    <property type="entry name" value="Dimeric alpha+beta barrel"/>
    <property type="match status" value="1"/>
</dbReference>